<keyword evidence="3" id="KW-1185">Reference proteome</keyword>
<name>A0AAV6WP17_9LAMI</name>
<comment type="caution">
    <text evidence="2">The sequence shown here is derived from an EMBL/GenBank/DDBJ whole genome shotgun (WGS) entry which is preliminary data.</text>
</comment>
<evidence type="ECO:0000313" key="3">
    <source>
        <dbReference type="Proteomes" id="UP000826271"/>
    </source>
</evidence>
<dbReference type="InterPro" id="IPR001810">
    <property type="entry name" value="F-box_dom"/>
</dbReference>
<protein>
    <recommendedName>
        <fullName evidence="1">F-box domain-containing protein</fullName>
    </recommendedName>
</protein>
<dbReference type="CDD" id="cd22160">
    <property type="entry name" value="F-box_AtFBL13-like"/>
    <property type="match status" value="1"/>
</dbReference>
<dbReference type="Gene3D" id="1.20.1280.50">
    <property type="match status" value="1"/>
</dbReference>
<dbReference type="Gene3D" id="3.80.10.10">
    <property type="entry name" value="Ribonuclease Inhibitor"/>
    <property type="match status" value="1"/>
</dbReference>
<dbReference type="AlphaFoldDB" id="A0AAV6WP17"/>
<dbReference type="Pfam" id="PF23622">
    <property type="entry name" value="LRR_At1g61320_AtMIF1"/>
    <property type="match status" value="1"/>
</dbReference>
<dbReference type="SUPFAM" id="SSF52047">
    <property type="entry name" value="RNI-like"/>
    <property type="match status" value="1"/>
</dbReference>
<dbReference type="InterPro" id="IPR053781">
    <property type="entry name" value="F-box_AtFBL13-like"/>
</dbReference>
<feature type="domain" description="F-box" evidence="1">
    <location>
        <begin position="47"/>
        <end position="95"/>
    </location>
</feature>
<organism evidence="2 3">
    <name type="scientific">Buddleja alternifolia</name>
    <dbReference type="NCBI Taxonomy" id="168488"/>
    <lineage>
        <taxon>Eukaryota</taxon>
        <taxon>Viridiplantae</taxon>
        <taxon>Streptophyta</taxon>
        <taxon>Embryophyta</taxon>
        <taxon>Tracheophyta</taxon>
        <taxon>Spermatophyta</taxon>
        <taxon>Magnoliopsida</taxon>
        <taxon>eudicotyledons</taxon>
        <taxon>Gunneridae</taxon>
        <taxon>Pentapetalae</taxon>
        <taxon>asterids</taxon>
        <taxon>lamiids</taxon>
        <taxon>Lamiales</taxon>
        <taxon>Scrophulariaceae</taxon>
        <taxon>Buddlejeae</taxon>
        <taxon>Buddleja</taxon>
    </lineage>
</organism>
<evidence type="ECO:0000313" key="2">
    <source>
        <dbReference type="EMBL" id="KAG8371913.1"/>
    </source>
</evidence>
<sequence length="492" mass="55754">MAGERRSVISYGVPATSSVNGYNSRLIFKRAKLCENNPEFLEEEEEEDRLSALPDSLLLHILSFLRTKDVARTGFLSRRWKFLWTGLSEFDFRDYNQEIGKICGFINWIGKSLFICRGIYLKKFAVTFYYQDCFASSVNAWIQFVIRNKVEDVSLHLYSSNNNLYKLPQLMFSNSSFINLSLRNCIIAPPATMEWKSLKSLVIEEVELSQSVIGTTLSGCPVLESLKLKGCWGLRLLDINTRSLKELVIESWKDDSATSVLEIFAPYLRLLSITGYWRGTDCPTFRLIGIPSLVRANLVFDRYFSPSFLSEASVENVVNYVRALFGNLKDVKELVLGTWFVQVLSVLKMKGWQLPQYSCKCLTLDAFGHAQSVAGILYMLESSSNLETLVINVKFHPPHEARAAVFDLNCDLLQLKTVKIANIGGQPYPGEPMLKLVQLLLKRAKILEKMVVDVKEFMESSSTGNSSDYLKIAKTVLSYPRASPKAVVQLCY</sequence>
<dbReference type="InterPro" id="IPR050232">
    <property type="entry name" value="FBL13/AtMIF1-like"/>
</dbReference>
<gene>
    <name evidence="2" type="ORF">BUALT_Bualt12G0012300</name>
</gene>
<dbReference type="InterPro" id="IPR036047">
    <property type="entry name" value="F-box-like_dom_sf"/>
</dbReference>
<dbReference type="Pfam" id="PF00646">
    <property type="entry name" value="F-box"/>
    <property type="match status" value="1"/>
</dbReference>
<proteinExistence type="predicted"/>
<dbReference type="EMBL" id="WHWC01000012">
    <property type="protein sequence ID" value="KAG8371913.1"/>
    <property type="molecule type" value="Genomic_DNA"/>
</dbReference>
<evidence type="ECO:0000259" key="1">
    <source>
        <dbReference type="PROSITE" id="PS50181"/>
    </source>
</evidence>
<dbReference type="PANTHER" id="PTHR31900:SF32">
    <property type="entry name" value="F-BOX_RNI_FBD-LIKE DOMAIN PROTEIN"/>
    <property type="match status" value="1"/>
</dbReference>
<dbReference type="InterPro" id="IPR032675">
    <property type="entry name" value="LRR_dom_sf"/>
</dbReference>
<dbReference type="PROSITE" id="PS50181">
    <property type="entry name" value="FBOX"/>
    <property type="match status" value="1"/>
</dbReference>
<dbReference type="Proteomes" id="UP000826271">
    <property type="component" value="Unassembled WGS sequence"/>
</dbReference>
<dbReference type="InterPro" id="IPR055357">
    <property type="entry name" value="LRR_At1g61320_AtMIF1"/>
</dbReference>
<reference evidence="2" key="1">
    <citation type="submission" date="2019-10" db="EMBL/GenBank/DDBJ databases">
        <authorList>
            <person name="Zhang R."/>
            <person name="Pan Y."/>
            <person name="Wang J."/>
            <person name="Ma R."/>
            <person name="Yu S."/>
        </authorList>
    </citation>
    <scope>NUCLEOTIDE SEQUENCE</scope>
    <source>
        <strain evidence="2">LA-IB0</strain>
        <tissue evidence="2">Leaf</tissue>
    </source>
</reference>
<dbReference type="PANTHER" id="PTHR31900">
    <property type="entry name" value="F-BOX/RNI SUPERFAMILY PROTEIN-RELATED"/>
    <property type="match status" value="1"/>
</dbReference>
<dbReference type="SUPFAM" id="SSF81383">
    <property type="entry name" value="F-box domain"/>
    <property type="match status" value="1"/>
</dbReference>
<accession>A0AAV6WP17</accession>